<evidence type="ECO:0000256" key="4">
    <source>
        <dbReference type="ARBA" id="ARBA00022741"/>
    </source>
</evidence>
<dbReference type="GO" id="GO:0002758">
    <property type="term" value="P:innate immune response-activating signaling pathway"/>
    <property type="evidence" value="ECO:0007669"/>
    <property type="project" value="UniProtKB-ARBA"/>
</dbReference>
<evidence type="ECO:0000313" key="12">
    <source>
        <dbReference type="Proteomes" id="UP001497457"/>
    </source>
</evidence>
<evidence type="ECO:0000259" key="9">
    <source>
        <dbReference type="Pfam" id="PF23559"/>
    </source>
</evidence>
<evidence type="ECO:0000256" key="3">
    <source>
        <dbReference type="ARBA" id="ARBA00022737"/>
    </source>
</evidence>
<feature type="domain" description="NB-ARC" evidence="7">
    <location>
        <begin position="185"/>
        <end position="343"/>
    </location>
</feature>
<dbReference type="InterPro" id="IPR041118">
    <property type="entry name" value="Rx_N"/>
</dbReference>
<dbReference type="InterPro" id="IPR058922">
    <property type="entry name" value="WHD_DRP"/>
</dbReference>
<keyword evidence="5" id="KW-0611">Plant defense</keyword>
<dbReference type="Pfam" id="PF23559">
    <property type="entry name" value="WHD_DRP"/>
    <property type="match status" value="1"/>
</dbReference>
<feature type="domain" description="Disease resistance protein winged helix" evidence="9">
    <location>
        <begin position="424"/>
        <end position="502"/>
    </location>
</feature>
<dbReference type="PRINTS" id="PR00364">
    <property type="entry name" value="DISEASERSIST"/>
</dbReference>
<protein>
    <submittedName>
        <fullName evidence="11">Uncharacterized protein</fullName>
    </submittedName>
</protein>
<dbReference type="SUPFAM" id="SSF52047">
    <property type="entry name" value="RNI-like"/>
    <property type="match status" value="1"/>
</dbReference>
<accession>A0ABC9BND3</accession>
<evidence type="ECO:0000259" key="7">
    <source>
        <dbReference type="Pfam" id="PF00931"/>
    </source>
</evidence>
<evidence type="ECO:0000256" key="5">
    <source>
        <dbReference type="ARBA" id="ARBA00022821"/>
    </source>
</evidence>
<keyword evidence="6" id="KW-0067">ATP-binding</keyword>
<dbReference type="InterPro" id="IPR032675">
    <property type="entry name" value="LRR_dom_sf"/>
</dbReference>
<keyword evidence="12" id="KW-1185">Reference proteome</keyword>
<dbReference type="SUPFAM" id="SSF52540">
    <property type="entry name" value="P-loop containing nucleoside triphosphate hydrolases"/>
    <property type="match status" value="1"/>
</dbReference>
<dbReference type="Gene3D" id="3.80.10.10">
    <property type="entry name" value="Ribonuclease Inhibitor"/>
    <property type="match status" value="3"/>
</dbReference>
<evidence type="ECO:0000259" key="8">
    <source>
        <dbReference type="Pfam" id="PF18052"/>
    </source>
</evidence>
<proteinExistence type="inferred from homology"/>
<evidence type="ECO:0000313" key="11">
    <source>
        <dbReference type="EMBL" id="CAL5004912.1"/>
    </source>
</evidence>
<dbReference type="FunFam" id="1.10.10.10:FF:000322">
    <property type="entry name" value="Probable disease resistance protein At1g63360"/>
    <property type="match status" value="1"/>
</dbReference>
<name>A0ABC9BND3_9POAL</name>
<dbReference type="EMBL" id="OZ075137">
    <property type="protein sequence ID" value="CAL5004912.1"/>
    <property type="molecule type" value="Genomic_DNA"/>
</dbReference>
<dbReference type="SUPFAM" id="SSF52058">
    <property type="entry name" value="L domain-like"/>
    <property type="match status" value="1"/>
</dbReference>
<dbReference type="Gene3D" id="1.20.5.4130">
    <property type="match status" value="1"/>
</dbReference>
<dbReference type="AlphaFoldDB" id="A0ABC9BND3"/>
<organism evidence="11 12">
    <name type="scientific">Urochloa decumbens</name>
    <dbReference type="NCBI Taxonomy" id="240449"/>
    <lineage>
        <taxon>Eukaryota</taxon>
        <taxon>Viridiplantae</taxon>
        <taxon>Streptophyta</taxon>
        <taxon>Embryophyta</taxon>
        <taxon>Tracheophyta</taxon>
        <taxon>Spermatophyta</taxon>
        <taxon>Magnoliopsida</taxon>
        <taxon>Liliopsida</taxon>
        <taxon>Poales</taxon>
        <taxon>Poaceae</taxon>
        <taxon>PACMAD clade</taxon>
        <taxon>Panicoideae</taxon>
        <taxon>Panicodae</taxon>
        <taxon>Paniceae</taxon>
        <taxon>Melinidinae</taxon>
        <taxon>Urochloa</taxon>
    </lineage>
</organism>
<dbReference type="InterPro" id="IPR027417">
    <property type="entry name" value="P-loop_NTPase"/>
</dbReference>
<dbReference type="Pfam" id="PF25019">
    <property type="entry name" value="LRR_R13L1-DRL21"/>
    <property type="match status" value="1"/>
</dbReference>
<evidence type="ECO:0000256" key="1">
    <source>
        <dbReference type="ARBA" id="ARBA00008894"/>
    </source>
</evidence>
<dbReference type="GO" id="GO:0005524">
    <property type="term" value="F:ATP binding"/>
    <property type="evidence" value="ECO:0007669"/>
    <property type="project" value="UniProtKB-KW"/>
</dbReference>
<dbReference type="GO" id="GO:0009626">
    <property type="term" value="P:plant-type hypersensitive response"/>
    <property type="evidence" value="ECO:0007669"/>
    <property type="project" value="UniProtKB-ARBA"/>
</dbReference>
<dbReference type="PANTHER" id="PTHR36766:SF55">
    <property type="entry name" value="OS11G0492900 PROTEIN"/>
    <property type="match status" value="1"/>
</dbReference>
<dbReference type="InterPro" id="IPR036388">
    <property type="entry name" value="WH-like_DNA-bd_sf"/>
</dbReference>
<dbReference type="Proteomes" id="UP001497457">
    <property type="component" value="Chromosome 27b"/>
</dbReference>
<dbReference type="Gene3D" id="1.10.10.10">
    <property type="entry name" value="Winged helix-like DNA-binding domain superfamily/Winged helix DNA-binding domain"/>
    <property type="match status" value="1"/>
</dbReference>
<gene>
    <name evidence="11" type="ORF">URODEC1_LOCUS67146</name>
</gene>
<dbReference type="InterPro" id="IPR002182">
    <property type="entry name" value="NB-ARC"/>
</dbReference>
<evidence type="ECO:0000256" key="6">
    <source>
        <dbReference type="ARBA" id="ARBA00022840"/>
    </source>
</evidence>
<feature type="domain" description="Disease resistance N-terminal" evidence="8">
    <location>
        <begin position="9"/>
        <end position="97"/>
    </location>
</feature>
<dbReference type="Pfam" id="PF00931">
    <property type="entry name" value="NB-ARC"/>
    <property type="match status" value="1"/>
</dbReference>
<evidence type="ECO:0000259" key="10">
    <source>
        <dbReference type="Pfam" id="PF25019"/>
    </source>
</evidence>
<keyword evidence="3" id="KW-0677">Repeat</keyword>
<dbReference type="FunFam" id="1.10.8.430:FF:000003">
    <property type="entry name" value="Probable disease resistance protein At5g66910"/>
    <property type="match status" value="1"/>
</dbReference>
<reference evidence="11" key="1">
    <citation type="submission" date="2024-10" db="EMBL/GenBank/DDBJ databases">
        <authorList>
            <person name="Ryan C."/>
        </authorList>
    </citation>
    <scope>NUCLEOTIDE SEQUENCE [LARGE SCALE GENOMIC DNA]</scope>
</reference>
<dbReference type="Gene3D" id="1.10.8.430">
    <property type="entry name" value="Helical domain of apoptotic protease-activating factors"/>
    <property type="match status" value="1"/>
</dbReference>
<dbReference type="GO" id="GO:0042742">
    <property type="term" value="P:defense response to bacterium"/>
    <property type="evidence" value="ECO:0007669"/>
    <property type="project" value="UniProtKB-ARBA"/>
</dbReference>
<keyword evidence="2" id="KW-0433">Leucine-rich repeat</keyword>
<dbReference type="Gene3D" id="3.40.50.300">
    <property type="entry name" value="P-loop containing nucleotide triphosphate hydrolases"/>
    <property type="match status" value="1"/>
</dbReference>
<dbReference type="InterPro" id="IPR056789">
    <property type="entry name" value="LRR_R13L1-DRL21"/>
</dbReference>
<dbReference type="Pfam" id="PF18052">
    <property type="entry name" value="Rx_N"/>
    <property type="match status" value="1"/>
</dbReference>
<sequence length="1176" mass="132330">MAESLLLPVVRGVLSKASSEIIKSVTGICCVDRDCHKLERQLLGVQSLLADAEVKSETNPAVKAWMKELKAAAYQADDALDDFQYEALRREAHANESTARKVLRYFTLYNPLIFRLAASWNLRKVLKKIDELVMEMHTFGLVVRAEAPQALFRETHSALDESVEMFGRDDDKDVVVRLLLGQQDQKNVQVLPIIGMGGLGKTTLAKMVFNDSKVQKNFELKMWHCVSENFEVTDVLRSIIQLATNETCDLPDTIELLRGRLQEVIGHKRFLLVLDDMWNEEQHKWDNLKPLLCSSSGGTGSMIVVTSRSRQVASIMGTFPPHELSCLTEDDSWKLFSKKAFSKGVHEQPELVMIGKRIVNKCNGLPLALKAMGGLMSSKPRVQQWEDIAKSNLGEARDEVLPILKLSYRQLSSEMKQCFAFCAVFPKDYVMEKDVLTQLWLANGFLHEEGTMKSLLAEKAEFIFNELAWRSFLEDVKERRFFHSTMYKAVGCKMHDLVHDLAKDVTDECAFAAELVQKKASIKDVHHMQVSSNELADISGLLKGTLSFRTLLSQSKHTDLKELKLMSLRALQCGDPSIIDSQLINAAHLRYLDLSNSGIVRMPDSLCVLYNLQSLRLNGCRRLQYLPEGMVALRNLEHLYLFGCESLQRMPPKLSLLHNLRTLTTFIVDTEDGCGIEELKGLGQLGNRLELYNLGKVKTGSQVNIHEKQNLSELLLHWGRNLSGNLASEDVSNAEQVLESLAPHARLQILEVHRYRGPTISQWMRDPGMFQCIKKLCVSTCPRCKELPIVWLSSSLEELFLSDMNSLATLCAGLNSHLEIFPKLNIMELLSLPELERWAENSAGEPIMSVVFPLLKKLTITDCPKLASLPECPVLTLLCCTSWSKVFDRVSMPVAAPVSMPLDFCPSLVHLEVGVLADVVMPLENQQNHSQRPLGTLQSLKTKHDDGFASIFKQSKFQLRLEDCFPILERLEFESCSSIVHWPVKELRCLPSLRSLYLLRCSKLEGKGSSSEETLPLPLLEKLQIASCDSLLEIPMLPTSLEEMGIQLCGNLVALPSNLGNLGNLREFHLFHCDGLKALPNGIERLTSLEQLTIRECPGIEKFPHGLLRRLPTLNYLKIEGCPDLQRCCREGGEYFDLISTIPEKIILSAEAEQMKPVGAQWSVCFSNPYSQLSIM</sequence>
<dbReference type="InterPro" id="IPR042197">
    <property type="entry name" value="Apaf_helical"/>
</dbReference>
<evidence type="ECO:0000256" key="2">
    <source>
        <dbReference type="ARBA" id="ARBA00022614"/>
    </source>
</evidence>
<dbReference type="PANTHER" id="PTHR36766">
    <property type="entry name" value="PLANT BROAD-SPECTRUM MILDEW RESISTANCE PROTEIN RPW8"/>
    <property type="match status" value="1"/>
</dbReference>
<keyword evidence="4" id="KW-0547">Nucleotide-binding</keyword>
<comment type="similarity">
    <text evidence="1">Belongs to the disease resistance NB-LRR family.</text>
</comment>
<feature type="domain" description="R13L1/DRL21-like LRR repeat region" evidence="10">
    <location>
        <begin position="676"/>
        <end position="804"/>
    </location>
</feature>